<dbReference type="Proteomes" id="UP000015527">
    <property type="component" value="Unassembled WGS sequence"/>
</dbReference>
<dbReference type="CDD" id="cd06587">
    <property type="entry name" value="VOC"/>
    <property type="match status" value="1"/>
</dbReference>
<dbReference type="PANTHER" id="PTHR36110">
    <property type="entry name" value="RING-CLEAVING DIOXYGENASE MHQE-RELATED"/>
    <property type="match status" value="1"/>
</dbReference>
<dbReference type="AlphaFoldDB" id="T0H928"/>
<dbReference type="Pfam" id="PF00903">
    <property type="entry name" value="Glyoxalase"/>
    <property type="match status" value="1"/>
</dbReference>
<dbReference type="eggNOG" id="COG0346">
    <property type="taxonomic scope" value="Bacteria"/>
</dbReference>
<reference evidence="2 3" key="1">
    <citation type="journal article" date="2013" name="Genome Announc.">
        <title>Genome Sequence of Novosphingobium lindaniclasticum LE124T, Isolated from a Hexachlorocyclohexane Dumpsite.</title>
        <authorList>
            <person name="Saxena A."/>
            <person name="Nayyar N."/>
            <person name="Sangwan N."/>
            <person name="Kumari R."/>
            <person name="Khurana J.P."/>
            <person name="Lal R."/>
        </authorList>
    </citation>
    <scope>NUCLEOTIDE SEQUENCE [LARGE SCALE GENOMIC DNA]</scope>
    <source>
        <strain evidence="2 3">LE124</strain>
    </source>
</reference>
<dbReference type="EMBL" id="ATHL01000130">
    <property type="protein sequence ID" value="EQB09542.1"/>
    <property type="molecule type" value="Genomic_DNA"/>
</dbReference>
<dbReference type="RefSeq" id="WP_021228416.1">
    <property type="nucleotide sequence ID" value="NZ_ATHL01000130.1"/>
</dbReference>
<dbReference type="Gene3D" id="3.10.180.10">
    <property type="entry name" value="2,3-Dihydroxybiphenyl 1,2-Dioxygenase, domain 1"/>
    <property type="match status" value="1"/>
</dbReference>
<dbReference type="PROSITE" id="PS51819">
    <property type="entry name" value="VOC"/>
    <property type="match status" value="1"/>
</dbReference>
<dbReference type="OrthoDB" id="9803142at2"/>
<organism evidence="2 3">
    <name type="scientific">Novosphingobium lindaniclasticum LE124</name>
    <dbReference type="NCBI Taxonomy" id="1096930"/>
    <lineage>
        <taxon>Bacteria</taxon>
        <taxon>Pseudomonadati</taxon>
        <taxon>Pseudomonadota</taxon>
        <taxon>Alphaproteobacteria</taxon>
        <taxon>Sphingomonadales</taxon>
        <taxon>Sphingomonadaceae</taxon>
        <taxon>Novosphingobium</taxon>
    </lineage>
</organism>
<name>T0H928_9SPHN</name>
<proteinExistence type="predicted"/>
<dbReference type="InterPro" id="IPR052537">
    <property type="entry name" value="Extradiol_RC_dioxygenase"/>
</dbReference>
<sequence>MKISGVHHIAFCTNDMKSQIEFFTQVVGMKLVGLFPMHGTEGATHCFLESGENCYLSFIQMPGPGVSPVMGVSHALDASHPVAGGAMQHISFNVDSFEELMDLRDRLRSNGYAVVGPLDHMISHSMYLGAPEGILLEFSTSEGCTKMTAAAWTDLQAAQTVGIELEDLKRFASPPAFAGHRGAVAQPDPTTAIYPTPIPRPMYEAVAELSDADIQEVVRYDPPEGVDLAA</sequence>
<dbReference type="InterPro" id="IPR029068">
    <property type="entry name" value="Glyas_Bleomycin-R_OHBP_Dase"/>
</dbReference>
<evidence type="ECO:0000313" key="2">
    <source>
        <dbReference type="EMBL" id="EQB09542.1"/>
    </source>
</evidence>
<evidence type="ECO:0000259" key="1">
    <source>
        <dbReference type="PROSITE" id="PS51819"/>
    </source>
</evidence>
<keyword evidence="3" id="KW-1185">Reference proteome</keyword>
<dbReference type="PANTHER" id="PTHR36110:SF4">
    <property type="entry name" value="RING-CLEAVING DIOXYGENASE MHQA-RELATED"/>
    <property type="match status" value="1"/>
</dbReference>
<gene>
    <name evidence="2" type="ORF">L284_19585</name>
</gene>
<dbReference type="InterPro" id="IPR037523">
    <property type="entry name" value="VOC_core"/>
</dbReference>
<dbReference type="SUPFAM" id="SSF54593">
    <property type="entry name" value="Glyoxalase/Bleomycin resistance protein/Dihydroxybiphenyl dioxygenase"/>
    <property type="match status" value="1"/>
</dbReference>
<dbReference type="InterPro" id="IPR004360">
    <property type="entry name" value="Glyas_Fos-R_dOase_dom"/>
</dbReference>
<protein>
    <recommendedName>
        <fullName evidence="1">VOC domain-containing protein</fullName>
    </recommendedName>
</protein>
<comment type="caution">
    <text evidence="2">The sequence shown here is derived from an EMBL/GenBank/DDBJ whole genome shotgun (WGS) entry which is preliminary data.</text>
</comment>
<evidence type="ECO:0000313" key="3">
    <source>
        <dbReference type="Proteomes" id="UP000015527"/>
    </source>
</evidence>
<feature type="domain" description="VOC" evidence="1">
    <location>
        <begin position="5"/>
        <end position="141"/>
    </location>
</feature>
<accession>T0H928</accession>